<protein>
    <submittedName>
        <fullName evidence="1">Uncharacterized protein</fullName>
    </submittedName>
</protein>
<dbReference type="RefSeq" id="WP_145633395.1">
    <property type="nucleotide sequence ID" value="NZ_CP088014.1"/>
</dbReference>
<dbReference type="OrthoDB" id="8252513at2"/>
<dbReference type="Proteomes" id="UP000317176">
    <property type="component" value="Unassembled WGS sequence"/>
</dbReference>
<evidence type="ECO:0000313" key="1">
    <source>
        <dbReference type="EMBL" id="TWI05097.1"/>
    </source>
</evidence>
<comment type="caution">
    <text evidence="1">The sequence shown here is derived from an EMBL/GenBank/DDBJ whole genome shotgun (WGS) entry which is preliminary data.</text>
</comment>
<accession>A0A562LBS5</accession>
<dbReference type="EMBL" id="VLKL01000008">
    <property type="protein sequence ID" value="TWI05097.1"/>
    <property type="molecule type" value="Genomic_DNA"/>
</dbReference>
<name>A0A562LBS5_9BRAD</name>
<reference evidence="1 2" key="1">
    <citation type="journal article" date="2015" name="Stand. Genomic Sci.">
        <title>Genomic Encyclopedia of Bacterial and Archaeal Type Strains, Phase III: the genomes of soil and plant-associated and newly described type strains.</title>
        <authorList>
            <person name="Whitman W.B."/>
            <person name="Woyke T."/>
            <person name="Klenk H.P."/>
            <person name="Zhou Y."/>
            <person name="Lilburn T.G."/>
            <person name="Beck B.J."/>
            <person name="De Vos P."/>
            <person name="Vandamme P."/>
            <person name="Eisen J.A."/>
            <person name="Garrity G."/>
            <person name="Hugenholtz P."/>
            <person name="Kyrpides N.C."/>
        </authorList>
    </citation>
    <scope>NUCLEOTIDE SEQUENCE [LARGE SCALE GENOMIC DNA]</scope>
    <source>
        <strain evidence="1 2">CGMCC 1.10947</strain>
    </source>
</reference>
<proteinExistence type="predicted"/>
<organism evidence="1 2">
    <name type="scientific">Bradyrhizobium daqingense</name>
    <dbReference type="NCBI Taxonomy" id="993502"/>
    <lineage>
        <taxon>Bacteria</taxon>
        <taxon>Pseudomonadati</taxon>
        <taxon>Pseudomonadota</taxon>
        <taxon>Alphaproteobacteria</taxon>
        <taxon>Hyphomicrobiales</taxon>
        <taxon>Nitrobacteraceae</taxon>
        <taxon>Bradyrhizobium</taxon>
    </lineage>
</organism>
<sequence>MKVAIVLAGLVVVAVAAIVAIQPSFLKPASLAGVKKSDMFGFSPGMTSDETTKLVTQRHYLCRQGRGSQTLECEINGAKVTVYSDDADARRPIWRVHAELNNPGPQEAAVKSISDQFNAEAVKDQDGWTWIVGRGFKLSYDGTALNLVDASAEARLRKTDAKR</sequence>
<dbReference type="AlphaFoldDB" id="A0A562LBS5"/>
<keyword evidence="2" id="KW-1185">Reference proteome</keyword>
<gene>
    <name evidence="1" type="ORF">IQ17_03261</name>
</gene>
<evidence type="ECO:0000313" key="2">
    <source>
        <dbReference type="Proteomes" id="UP000317176"/>
    </source>
</evidence>